<gene>
    <name evidence="1" type="ORF">CN613_14275</name>
</gene>
<dbReference type="RefSeq" id="WP_097847843.1">
    <property type="nucleotide sequence ID" value="NZ_NUBH01000003.1"/>
</dbReference>
<protein>
    <recommendedName>
        <fullName evidence="3">Zinc finger protein 100</fullName>
    </recommendedName>
</protein>
<accession>A0A2B5HRX9</accession>
<evidence type="ECO:0000313" key="1">
    <source>
        <dbReference type="EMBL" id="PEM68585.1"/>
    </source>
</evidence>
<dbReference type="AlphaFoldDB" id="A0A2B5HRX9"/>
<evidence type="ECO:0000313" key="2">
    <source>
        <dbReference type="Proteomes" id="UP000219775"/>
    </source>
</evidence>
<name>A0A2B5HRX9_9BACI</name>
<sequence>MYNNVFKGKWVQKIRKPNCIHKYNFIKTQDSENFKTGQMGIASFYKCEKCGKEKVEYKYNNDINSDLWNI</sequence>
<reference evidence="1 2" key="1">
    <citation type="submission" date="2017-09" db="EMBL/GenBank/DDBJ databases">
        <title>Large-scale bioinformatics analysis of Bacillus genomes uncovers conserved roles of natural products in bacterial physiology.</title>
        <authorList>
            <consortium name="Agbiome Team Llc"/>
            <person name="Bleich R.M."/>
            <person name="Grubbs K.J."/>
            <person name="Santa Maria K.C."/>
            <person name="Allen S.E."/>
            <person name="Farag S."/>
            <person name="Shank E.A."/>
            <person name="Bowers A."/>
        </authorList>
    </citation>
    <scope>NUCLEOTIDE SEQUENCE [LARGE SCALE GENOMIC DNA]</scope>
    <source>
        <strain evidence="1 2">AFS009893</strain>
    </source>
</reference>
<proteinExistence type="predicted"/>
<dbReference type="Proteomes" id="UP000219775">
    <property type="component" value="Unassembled WGS sequence"/>
</dbReference>
<comment type="caution">
    <text evidence="1">The sequence shown here is derived from an EMBL/GenBank/DDBJ whole genome shotgun (WGS) entry which is preliminary data.</text>
</comment>
<organism evidence="1 2">
    <name type="scientific">Bacillus pseudomycoides</name>
    <dbReference type="NCBI Taxonomy" id="64104"/>
    <lineage>
        <taxon>Bacteria</taxon>
        <taxon>Bacillati</taxon>
        <taxon>Bacillota</taxon>
        <taxon>Bacilli</taxon>
        <taxon>Bacillales</taxon>
        <taxon>Bacillaceae</taxon>
        <taxon>Bacillus</taxon>
        <taxon>Bacillus cereus group</taxon>
    </lineage>
</organism>
<evidence type="ECO:0008006" key="3">
    <source>
        <dbReference type="Google" id="ProtNLM"/>
    </source>
</evidence>
<dbReference type="EMBL" id="NUDP01000050">
    <property type="protein sequence ID" value="PEM68585.1"/>
    <property type="molecule type" value="Genomic_DNA"/>
</dbReference>